<gene>
    <name evidence="8" type="ORF">CLAN_0605</name>
</gene>
<dbReference type="InterPro" id="IPR051791">
    <property type="entry name" value="Pra-immunoreactive"/>
</dbReference>
<dbReference type="KEGG" id="clx:CLAN_0605"/>
<feature type="transmembrane region" description="Helical" evidence="6">
    <location>
        <begin position="23"/>
        <end position="42"/>
    </location>
</feature>
<name>A0A1X9SM87_9BACT</name>
<dbReference type="GO" id="GO:0005886">
    <property type="term" value="C:plasma membrane"/>
    <property type="evidence" value="ECO:0007669"/>
    <property type="project" value="UniProtKB-SubCell"/>
</dbReference>
<evidence type="ECO:0000256" key="6">
    <source>
        <dbReference type="SAM" id="Phobius"/>
    </source>
</evidence>
<dbReference type="EMBL" id="CP015578">
    <property type="protein sequence ID" value="ARQ97353.1"/>
    <property type="molecule type" value="Genomic_DNA"/>
</dbReference>
<keyword evidence="5 6" id="KW-0472">Membrane</keyword>
<dbReference type="Pfam" id="PF06271">
    <property type="entry name" value="RDD"/>
    <property type="match status" value="1"/>
</dbReference>
<protein>
    <recommendedName>
        <fullName evidence="7">RDD domain-containing protein</fullName>
    </recommendedName>
</protein>
<feature type="transmembrane region" description="Helical" evidence="6">
    <location>
        <begin position="62"/>
        <end position="83"/>
    </location>
</feature>
<evidence type="ECO:0000313" key="8">
    <source>
        <dbReference type="EMBL" id="ARQ97353.1"/>
    </source>
</evidence>
<dbReference type="AlphaFoldDB" id="A0A1X9SM87"/>
<evidence type="ECO:0000259" key="7">
    <source>
        <dbReference type="Pfam" id="PF06271"/>
    </source>
</evidence>
<evidence type="ECO:0000256" key="2">
    <source>
        <dbReference type="ARBA" id="ARBA00022475"/>
    </source>
</evidence>
<reference evidence="9" key="1">
    <citation type="journal article" date="2017" name="Genome Biol. Evol.">
        <title>Comparative Genomic Analysis Identifies a Campylobacter Clade Deficient in Selenium Metabolism.</title>
        <authorList>
            <person name="Miller W.G."/>
            <person name="Yee E."/>
            <person name="Lopes B.S."/>
            <person name="Chapman M.H."/>
            <person name="Huynh S."/>
            <person name="Bono J.L."/>
            <person name="Parker C.T."/>
            <person name="Strachan N.J.C."/>
            <person name="Forbes K.J."/>
        </authorList>
    </citation>
    <scope>NUCLEOTIDE SEQUENCE [LARGE SCALE GENOMIC DNA]</scope>
    <source>
        <strain evidence="9">NCTC 13004</strain>
    </source>
</reference>
<keyword evidence="4 6" id="KW-1133">Transmembrane helix</keyword>
<comment type="subcellular location">
    <subcellularLocation>
        <location evidence="1">Cell membrane</location>
        <topology evidence="1">Multi-pass membrane protein</topology>
    </subcellularLocation>
</comment>
<organism evidence="8 9">
    <name type="scientific">Campylobacter lanienae NCTC 13004</name>
    <dbReference type="NCBI Taxonomy" id="1031753"/>
    <lineage>
        <taxon>Bacteria</taxon>
        <taxon>Pseudomonadati</taxon>
        <taxon>Campylobacterota</taxon>
        <taxon>Epsilonproteobacteria</taxon>
        <taxon>Campylobacterales</taxon>
        <taxon>Campylobacteraceae</taxon>
        <taxon>Campylobacter</taxon>
    </lineage>
</organism>
<keyword evidence="3 6" id="KW-0812">Transmembrane</keyword>
<dbReference type="Proteomes" id="UP000202031">
    <property type="component" value="Chromosome"/>
</dbReference>
<sequence length="152" mass="17534">MKESLEERLYRENITIASINRRILAYAIDDIIISVLFMLIYWDFIAKTSAIGVEATLNAISGLFWQIALMKVIYHTFFIWYYAATPGKMICKIVCIDTVMLSRPSLSSSFLRACVRLLSESLFYIGFLWAFGNSQRQTWQDKLAKTVVCNAY</sequence>
<evidence type="ECO:0000256" key="3">
    <source>
        <dbReference type="ARBA" id="ARBA00022692"/>
    </source>
</evidence>
<accession>A0A1X9SM87</accession>
<feature type="domain" description="RDD" evidence="7">
    <location>
        <begin position="17"/>
        <end position="145"/>
    </location>
</feature>
<dbReference type="PANTHER" id="PTHR36115:SF4">
    <property type="entry name" value="MEMBRANE PROTEIN"/>
    <property type="match status" value="1"/>
</dbReference>
<dbReference type="InterPro" id="IPR010432">
    <property type="entry name" value="RDD"/>
</dbReference>
<evidence type="ECO:0000256" key="4">
    <source>
        <dbReference type="ARBA" id="ARBA00022989"/>
    </source>
</evidence>
<dbReference type="RefSeq" id="WP_096013398.1">
    <property type="nucleotide sequence ID" value="NZ_CP015578.1"/>
</dbReference>
<proteinExistence type="predicted"/>
<evidence type="ECO:0000256" key="5">
    <source>
        <dbReference type="ARBA" id="ARBA00023136"/>
    </source>
</evidence>
<keyword evidence="2" id="KW-1003">Cell membrane</keyword>
<evidence type="ECO:0000256" key="1">
    <source>
        <dbReference type="ARBA" id="ARBA00004651"/>
    </source>
</evidence>
<dbReference type="GeneID" id="46921080"/>
<dbReference type="PANTHER" id="PTHR36115">
    <property type="entry name" value="PROLINE-RICH ANTIGEN HOMOLOG-RELATED"/>
    <property type="match status" value="1"/>
</dbReference>
<evidence type="ECO:0000313" key="9">
    <source>
        <dbReference type="Proteomes" id="UP000202031"/>
    </source>
</evidence>